<keyword evidence="2" id="KW-1185">Reference proteome</keyword>
<accession>A0ACD3A260</accession>
<protein>
    <submittedName>
        <fullName evidence="1">Uncharacterized protein</fullName>
    </submittedName>
</protein>
<evidence type="ECO:0000313" key="1">
    <source>
        <dbReference type="EMBL" id="TFK59743.1"/>
    </source>
</evidence>
<sequence>MQLTAQIPGHKRSSDTLRLDSEQLYIRDLTMEHENASLRRFLVKIDVVKESIVKGSEVVVVNTERVVAKEEVVKEFLKTHESTKEYVRKGKLQWKLNISLPMASKIEFVIMKHHIFKPDEVVTTISVSFVDLFVFFHQNQNSFVMGLQGSQGEKLSLTLEQKSIQTMLERITLPSAVLDKLGKAQEPIKFLLDTVGQLGDLNPIAQGVLTLFSKAFKQLDNQKLCTQQVAQLVEQINTHAPILRKAQKLESYENLQKVVQDILQLIEKVLSAILEYNEKHPIGQIWDMYKHEPTLDSQKFSTEFDKLSKLFDKSLEVDQAYMLEQQHIESVLTKLKPDLKQPAAFCAPDTCSDILAALDAWTKSQPDKASQSGKLFWLYGVAGMGKSTIAATFYNRLKAQKLLGGFHICSRDSTTHQSPTQLVLNLCYQLALVYQPFGRHISKVIETDKLADFSRMPLADVIQLLFVQPLKLMEDHQQRPEKAFVLVIDALDECGSSEERNTLIQNFEQLLGCCDWIKLLITSRPNVNVEQNLKKEKANMWSLDPRNNDSNIQQFFKFMFEQNPEFKIDLGEWAKKIPALTAQAGGLFIWAKTVYEYLRPRVDKFTALDKLLQQKASNNLYVLYETVLKEAIPSEDRNTYKSVMGAVLLSAEPLSEKGLARLLAVQNGLKESIVDTLVSRLKSLIYIGKDRKLYILHPSLREYLTDSQVESEFSIGQEQHHTLFEKTVCVMEQQLKFNICELESSYETNSEVKDLEEKIKRHVSEELQYSARYWMYHMIKSGEGSLNQDKGLEKLGSNNTLLYWIEVLSLLGCVRRTMLELTKAIQGMKANTKSRYQTLCATYTFQHLPMYQNSHG</sequence>
<dbReference type="EMBL" id="ML208903">
    <property type="protein sequence ID" value="TFK59743.1"/>
    <property type="molecule type" value="Genomic_DNA"/>
</dbReference>
<proteinExistence type="predicted"/>
<reference evidence="1 2" key="1">
    <citation type="journal article" date="2019" name="Nat. Ecol. Evol.">
        <title>Megaphylogeny resolves global patterns of mushroom evolution.</title>
        <authorList>
            <person name="Varga T."/>
            <person name="Krizsan K."/>
            <person name="Foldi C."/>
            <person name="Dima B."/>
            <person name="Sanchez-Garcia M."/>
            <person name="Sanchez-Ramirez S."/>
            <person name="Szollosi G.J."/>
            <person name="Szarkandi J.G."/>
            <person name="Papp V."/>
            <person name="Albert L."/>
            <person name="Andreopoulos W."/>
            <person name="Angelini C."/>
            <person name="Antonin V."/>
            <person name="Barry K.W."/>
            <person name="Bougher N.L."/>
            <person name="Buchanan P."/>
            <person name="Buyck B."/>
            <person name="Bense V."/>
            <person name="Catcheside P."/>
            <person name="Chovatia M."/>
            <person name="Cooper J."/>
            <person name="Damon W."/>
            <person name="Desjardin D."/>
            <person name="Finy P."/>
            <person name="Geml J."/>
            <person name="Haridas S."/>
            <person name="Hughes K."/>
            <person name="Justo A."/>
            <person name="Karasinski D."/>
            <person name="Kautmanova I."/>
            <person name="Kiss B."/>
            <person name="Kocsube S."/>
            <person name="Kotiranta H."/>
            <person name="LaButti K.M."/>
            <person name="Lechner B.E."/>
            <person name="Liimatainen K."/>
            <person name="Lipzen A."/>
            <person name="Lukacs Z."/>
            <person name="Mihaltcheva S."/>
            <person name="Morgado L.N."/>
            <person name="Niskanen T."/>
            <person name="Noordeloos M.E."/>
            <person name="Ohm R.A."/>
            <person name="Ortiz-Santana B."/>
            <person name="Ovrebo C."/>
            <person name="Racz N."/>
            <person name="Riley R."/>
            <person name="Savchenko A."/>
            <person name="Shiryaev A."/>
            <person name="Soop K."/>
            <person name="Spirin V."/>
            <person name="Szebenyi C."/>
            <person name="Tomsovsky M."/>
            <person name="Tulloss R.E."/>
            <person name="Uehling J."/>
            <person name="Grigoriev I.V."/>
            <person name="Vagvolgyi C."/>
            <person name="Papp T."/>
            <person name="Martin F.M."/>
            <person name="Miettinen O."/>
            <person name="Hibbett D.S."/>
            <person name="Nagy L.G."/>
        </authorList>
    </citation>
    <scope>NUCLEOTIDE SEQUENCE [LARGE SCALE GENOMIC DNA]</scope>
    <source>
        <strain evidence="1 2">NL-1719</strain>
    </source>
</reference>
<name>A0ACD3A260_9AGAR</name>
<organism evidence="1 2">
    <name type="scientific">Pluteus cervinus</name>
    <dbReference type="NCBI Taxonomy" id="181527"/>
    <lineage>
        <taxon>Eukaryota</taxon>
        <taxon>Fungi</taxon>
        <taxon>Dikarya</taxon>
        <taxon>Basidiomycota</taxon>
        <taxon>Agaricomycotina</taxon>
        <taxon>Agaricomycetes</taxon>
        <taxon>Agaricomycetidae</taxon>
        <taxon>Agaricales</taxon>
        <taxon>Pluteineae</taxon>
        <taxon>Pluteaceae</taxon>
        <taxon>Pluteus</taxon>
    </lineage>
</organism>
<gene>
    <name evidence="1" type="ORF">BDN72DRAFT_965953</name>
</gene>
<evidence type="ECO:0000313" key="2">
    <source>
        <dbReference type="Proteomes" id="UP000308600"/>
    </source>
</evidence>
<dbReference type="Proteomes" id="UP000308600">
    <property type="component" value="Unassembled WGS sequence"/>
</dbReference>